<dbReference type="InterPro" id="IPR051690">
    <property type="entry name" value="PseI-like"/>
</dbReference>
<dbReference type="PANTHER" id="PTHR42966">
    <property type="entry name" value="N-ACETYLNEURAMINATE SYNTHASE"/>
    <property type="match status" value="1"/>
</dbReference>
<evidence type="ECO:0000259" key="1">
    <source>
        <dbReference type="PROSITE" id="PS50844"/>
    </source>
</evidence>
<dbReference type="InterPro" id="IPR013785">
    <property type="entry name" value="Aldolase_TIM"/>
</dbReference>
<dbReference type="NCBIfam" id="TIGR03569">
    <property type="entry name" value="NeuB_NnaB"/>
    <property type="match status" value="1"/>
</dbReference>
<dbReference type="InterPro" id="IPR013974">
    <property type="entry name" value="SAF"/>
</dbReference>
<feature type="domain" description="AFP-like" evidence="1">
    <location>
        <begin position="279"/>
        <end position="331"/>
    </location>
</feature>
<evidence type="ECO:0000313" key="2">
    <source>
        <dbReference type="EMBL" id="MBU3806324.1"/>
    </source>
</evidence>
<sequence length="331" mass="36160">MGVLIIAEAGVNHNGSLELAKEMAKVAKECGADVVKYQTAVPELVISRHAQKAEYQKEQTGQEETQLEMVRRIHFGFAEHKELKEYCDSIGIQYLSAAFDLPSVEFLESLNLPYFKIPSGEITNLPYLEAIGKTGKPVILSTGMSTLPEIEDALSVLEENGSGEVVVLHCNTQYPTPYKDANLLAMLELQEQFGVPVGLSDHTPGWECDVAATALGAVVIEKHFTLDKNMPGPDHKASLEPQELKAMIQAVRNTELAMGTGHKAVSDSEAENKPVARKSIVAACPIRAGEVFTAENLTTKRPGTGISPMRWYEVIGQVAKRDFEPDEAIEL</sequence>
<organism evidence="2 3">
    <name type="scientific">Candidatus Allofournierella pullistercoris</name>
    <dbReference type="NCBI Taxonomy" id="2838597"/>
    <lineage>
        <taxon>Bacteria</taxon>
        <taxon>Bacillati</taxon>
        <taxon>Bacillota</taxon>
        <taxon>Clostridia</taxon>
        <taxon>Eubacteriales</taxon>
        <taxon>Oscillospiraceae</taxon>
        <taxon>Allofournierella</taxon>
    </lineage>
</organism>
<dbReference type="InterPro" id="IPR020007">
    <property type="entry name" value="NeuB/NeuA"/>
</dbReference>
<dbReference type="CDD" id="cd11615">
    <property type="entry name" value="SAF_NeuB_like"/>
    <property type="match status" value="1"/>
</dbReference>
<proteinExistence type="predicted"/>
<dbReference type="GO" id="GO:0047444">
    <property type="term" value="F:N-acylneuraminate-9-phosphate synthase activity"/>
    <property type="evidence" value="ECO:0007669"/>
    <property type="project" value="TreeGrafter"/>
</dbReference>
<dbReference type="GO" id="GO:0016051">
    <property type="term" value="P:carbohydrate biosynthetic process"/>
    <property type="evidence" value="ECO:0007669"/>
    <property type="project" value="InterPro"/>
</dbReference>
<name>A0A948T2V0_9FIRM</name>
<evidence type="ECO:0000313" key="3">
    <source>
        <dbReference type="Proteomes" id="UP000713596"/>
    </source>
</evidence>
<dbReference type="EC" id="2.5.1.56" evidence="2"/>
<dbReference type="SMART" id="SM00858">
    <property type="entry name" value="SAF"/>
    <property type="match status" value="1"/>
</dbReference>
<dbReference type="Proteomes" id="UP000713596">
    <property type="component" value="Unassembled WGS sequence"/>
</dbReference>
<dbReference type="AlphaFoldDB" id="A0A948T2V0"/>
<dbReference type="InterPro" id="IPR013132">
    <property type="entry name" value="PseI/NeuA/B-like_N"/>
</dbReference>
<protein>
    <submittedName>
        <fullName evidence="2">N-acetylneuraminate synthase</fullName>
        <ecNumber evidence="2">2.5.1.56</ecNumber>
    </submittedName>
</protein>
<dbReference type="Gene3D" id="3.90.1210.10">
    <property type="entry name" value="Antifreeze-like/N-acetylneuraminic acid synthase C-terminal domain"/>
    <property type="match status" value="1"/>
</dbReference>
<dbReference type="PANTHER" id="PTHR42966:SF1">
    <property type="entry name" value="SIALIC ACID SYNTHASE"/>
    <property type="match status" value="1"/>
</dbReference>
<comment type="caution">
    <text evidence="2">The sequence shown here is derived from an EMBL/GenBank/DDBJ whole genome shotgun (WGS) entry which is preliminary data.</text>
</comment>
<dbReference type="EMBL" id="JAHLFP010000046">
    <property type="protein sequence ID" value="MBU3806324.1"/>
    <property type="molecule type" value="Genomic_DNA"/>
</dbReference>
<dbReference type="Pfam" id="PF03102">
    <property type="entry name" value="NeuB"/>
    <property type="match status" value="1"/>
</dbReference>
<dbReference type="Pfam" id="PF08666">
    <property type="entry name" value="SAF"/>
    <property type="match status" value="1"/>
</dbReference>
<keyword evidence="2" id="KW-0808">Transferase</keyword>
<accession>A0A948T2V0</accession>
<dbReference type="SUPFAM" id="SSF51569">
    <property type="entry name" value="Aldolase"/>
    <property type="match status" value="1"/>
</dbReference>
<dbReference type="InterPro" id="IPR036732">
    <property type="entry name" value="AFP_Neu5c_C_sf"/>
</dbReference>
<dbReference type="InterPro" id="IPR057736">
    <property type="entry name" value="SAF_PseI/NeuA/NeuB"/>
</dbReference>
<dbReference type="SUPFAM" id="SSF51269">
    <property type="entry name" value="AFP III-like domain"/>
    <property type="match status" value="1"/>
</dbReference>
<reference evidence="2" key="1">
    <citation type="journal article" date="2021" name="PeerJ">
        <title>Extensive microbial diversity within the chicken gut microbiome revealed by metagenomics and culture.</title>
        <authorList>
            <person name="Gilroy R."/>
            <person name="Ravi A."/>
            <person name="Getino M."/>
            <person name="Pursley I."/>
            <person name="Horton D.L."/>
            <person name="Alikhan N.F."/>
            <person name="Baker D."/>
            <person name="Gharbi K."/>
            <person name="Hall N."/>
            <person name="Watson M."/>
            <person name="Adriaenssens E.M."/>
            <person name="Foster-Nyarko E."/>
            <person name="Jarju S."/>
            <person name="Secka A."/>
            <person name="Antonio M."/>
            <person name="Oren A."/>
            <person name="Chaudhuri R.R."/>
            <person name="La Ragione R."/>
            <person name="Hildebrand F."/>
            <person name="Pallen M.J."/>
        </authorList>
    </citation>
    <scope>NUCLEOTIDE SEQUENCE</scope>
    <source>
        <strain evidence="2">B5_2728</strain>
    </source>
</reference>
<reference evidence="2" key="2">
    <citation type="submission" date="2021-04" db="EMBL/GenBank/DDBJ databases">
        <authorList>
            <person name="Gilroy R."/>
        </authorList>
    </citation>
    <scope>NUCLEOTIDE SEQUENCE</scope>
    <source>
        <strain evidence="2">B5_2728</strain>
    </source>
</reference>
<dbReference type="PROSITE" id="PS50844">
    <property type="entry name" value="AFP_LIKE"/>
    <property type="match status" value="1"/>
</dbReference>
<gene>
    <name evidence="2" type="primary">neuB</name>
    <name evidence="2" type="ORF">H9882_05470</name>
</gene>
<dbReference type="Gene3D" id="3.20.20.70">
    <property type="entry name" value="Aldolase class I"/>
    <property type="match status" value="1"/>
</dbReference>
<dbReference type="GO" id="GO:0050462">
    <property type="term" value="F:N-acetylneuraminate synthase activity"/>
    <property type="evidence" value="ECO:0007669"/>
    <property type="project" value="UniProtKB-EC"/>
</dbReference>
<dbReference type="InterPro" id="IPR006190">
    <property type="entry name" value="SAF_AFP_Neu5Ac"/>
</dbReference>